<dbReference type="Proteomes" id="UP000693892">
    <property type="component" value="Unassembled WGS sequence"/>
</dbReference>
<dbReference type="GO" id="GO:0005829">
    <property type="term" value="C:cytosol"/>
    <property type="evidence" value="ECO:0007669"/>
    <property type="project" value="TreeGrafter"/>
</dbReference>
<comment type="caution">
    <text evidence="4">The sequence shown here is derived from an EMBL/GenBank/DDBJ whole genome shotgun (WGS) entry which is preliminary data.</text>
</comment>
<dbReference type="EC" id="1.14.14.-" evidence="4"/>
<dbReference type="EMBL" id="CAJVAP010000022">
    <property type="protein sequence ID" value="CAG7615663.1"/>
    <property type="molecule type" value="Genomic_DNA"/>
</dbReference>
<dbReference type="AlphaFoldDB" id="A0A916K1S6"/>
<proteinExistence type="predicted"/>
<name>A0A916K1S6_9MICO</name>
<dbReference type="Pfam" id="PF00296">
    <property type="entry name" value="Bac_luciferase"/>
    <property type="match status" value="1"/>
</dbReference>
<evidence type="ECO:0000313" key="5">
    <source>
        <dbReference type="Proteomes" id="UP000693892"/>
    </source>
</evidence>
<dbReference type="GO" id="GO:0016705">
    <property type="term" value="F:oxidoreductase activity, acting on paired donors, with incorporation or reduction of molecular oxygen"/>
    <property type="evidence" value="ECO:0007669"/>
    <property type="project" value="InterPro"/>
</dbReference>
<gene>
    <name evidence="4" type="primary">tgnB_4</name>
    <name evidence="4" type="ORF">LEUCIP111803_01903</name>
</gene>
<sequence>MKFAIATDLARLTPGETIEENLANLVEVFQTAEECGFEMGFVGEHHGHEYTIGPNPFSLLTYVADRTSTIRLGPAVVCAPYWHPVKLAGEATLFDHMSGGRLELGIGRGAFPYEFSRMADGIEPDAAREALAEMLPALRGLWEGNHAHHGKNWRFDQTTSCPRPLTPEGPPIWVAARNPESFRLAVENRAHVMVNQLGLGYEELVSLNERRIAATKEVDNGFEPQMMTLRSTHVGANEEEVLMAAETYIEHRGHFDNLFDTGGEVVDGWVAFRDPRQYGEPAWSDPNIIRNNQMYDTAENMIPRLRDFEAAGTDVYLYLVPPRISHEEHLESIRRFARDVMPAFTEESK</sequence>
<dbReference type="GO" id="GO:0004497">
    <property type="term" value="F:monooxygenase activity"/>
    <property type="evidence" value="ECO:0007669"/>
    <property type="project" value="UniProtKB-KW"/>
</dbReference>
<evidence type="ECO:0000256" key="1">
    <source>
        <dbReference type="ARBA" id="ARBA00023002"/>
    </source>
</evidence>
<accession>A0A916K1S6</accession>
<protein>
    <submittedName>
        <fullName evidence="4">Flavin-dependent trigonelline monooxygenase, oxygenase component</fullName>
        <ecNumber evidence="4">1.14.14.-</ecNumber>
    </submittedName>
</protein>
<dbReference type="PANTHER" id="PTHR30137">
    <property type="entry name" value="LUCIFERASE-LIKE MONOOXYGENASE"/>
    <property type="match status" value="1"/>
</dbReference>
<keyword evidence="1 4" id="KW-0560">Oxidoreductase</keyword>
<evidence type="ECO:0000313" key="4">
    <source>
        <dbReference type="EMBL" id="CAG7615663.1"/>
    </source>
</evidence>
<organism evidence="4 5">
    <name type="scientific">Leucobacter soli</name>
    <dbReference type="NCBI Taxonomy" id="2812850"/>
    <lineage>
        <taxon>Bacteria</taxon>
        <taxon>Bacillati</taxon>
        <taxon>Actinomycetota</taxon>
        <taxon>Actinomycetes</taxon>
        <taxon>Micrococcales</taxon>
        <taxon>Microbacteriaceae</taxon>
        <taxon>Leucobacter</taxon>
    </lineage>
</organism>
<dbReference type="RefSeq" id="WP_218115808.1">
    <property type="nucleotide sequence ID" value="NZ_CAJVAP010000022.1"/>
</dbReference>
<evidence type="ECO:0000259" key="3">
    <source>
        <dbReference type="Pfam" id="PF00296"/>
    </source>
</evidence>
<evidence type="ECO:0000256" key="2">
    <source>
        <dbReference type="ARBA" id="ARBA00023033"/>
    </source>
</evidence>
<keyword evidence="5" id="KW-1185">Reference proteome</keyword>
<keyword evidence="2 4" id="KW-0503">Monooxygenase</keyword>
<dbReference type="InterPro" id="IPR050766">
    <property type="entry name" value="Bact_Lucif_Oxidored"/>
</dbReference>
<dbReference type="InterPro" id="IPR011251">
    <property type="entry name" value="Luciferase-like_dom"/>
</dbReference>
<dbReference type="PANTHER" id="PTHR30137:SF8">
    <property type="entry name" value="BLR5498 PROTEIN"/>
    <property type="match status" value="1"/>
</dbReference>
<reference evidence="4" key="1">
    <citation type="submission" date="2021-06" db="EMBL/GenBank/DDBJ databases">
        <authorList>
            <person name="Criscuolo A."/>
        </authorList>
    </citation>
    <scope>NUCLEOTIDE SEQUENCE</scope>
    <source>
        <strain evidence="4">CIP111803</strain>
    </source>
</reference>
<feature type="domain" description="Luciferase-like" evidence="3">
    <location>
        <begin position="4"/>
        <end position="253"/>
    </location>
</feature>